<dbReference type="GO" id="GO:0016757">
    <property type="term" value="F:glycosyltransferase activity"/>
    <property type="evidence" value="ECO:0007669"/>
    <property type="project" value="TreeGrafter"/>
</dbReference>
<keyword evidence="3" id="KW-1185">Reference proteome</keyword>
<dbReference type="PANTHER" id="PTHR45947:SF3">
    <property type="entry name" value="SULFOQUINOVOSYL TRANSFERASE SQD2"/>
    <property type="match status" value="1"/>
</dbReference>
<dbReference type="CDD" id="cd03801">
    <property type="entry name" value="GT4_PimA-like"/>
    <property type="match status" value="1"/>
</dbReference>
<name>A0A327YGM3_9RHOB</name>
<organism evidence="2 3">
    <name type="scientific">Salipiger aestuarii</name>
    <dbReference type="NCBI Taxonomy" id="568098"/>
    <lineage>
        <taxon>Bacteria</taxon>
        <taxon>Pseudomonadati</taxon>
        <taxon>Pseudomonadota</taxon>
        <taxon>Alphaproteobacteria</taxon>
        <taxon>Rhodobacterales</taxon>
        <taxon>Roseobacteraceae</taxon>
        <taxon>Salipiger</taxon>
    </lineage>
</organism>
<gene>
    <name evidence="2" type="ORF">ATI53_100733</name>
</gene>
<sequence length="389" mass="42738">MYSGGNRRIHDALVKHVGEVTILPRDWGLAEPVRQAIRRLPDSAARRLRWRAHLALSSVIAHRVEAELARARYDVLFCAYSFHSLLGVTVPPGTVTAFASDATHTVYRNSEIGAAYSSKFPGGRAFDGWVERCEARVYGGADLLFWPSRWLKTEADALYGLTPEQSLMVPWGAGLGRVPRAAYTPLCPGAPVRLLLIGRDWFGKGGPIAFDTMKVLRARGVDARLTVIGCIPPEFHRSEWMTIHPSLDRTDPEQARIFEDAFDEAHFLVQPSFESYGFAFCEASAYGLPALCLDVGGVPVFDGENGHALPRESTPDQFADVIESYLRDPQAHEELSRSARDTFEARLNWDAWGQTVGQHLRDALVAQRATPEAPPEAAGFVPSGGLSGG</sequence>
<evidence type="ECO:0000256" key="1">
    <source>
        <dbReference type="SAM" id="MobiDB-lite"/>
    </source>
</evidence>
<accession>A0A327YGM3</accession>
<evidence type="ECO:0000313" key="3">
    <source>
        <dbReference type="Proteomes" id="UP000249165"/>
    </source>
</evidence>
<dbReference type="EMBL" id="QLMG01000007">
    <property type="protein sequence ID" value="RAK20034.1"/>
    <property type="molecule type" value="Genomic_DNA"/>
</dbReference>
<protein>
    <submittedName>
        <fullName evidence="2">YD repeat-containing protein</fullName>
    </submittedName>
</protein>
<proteinExistence type="predicted"/>
<dbReference type="Gene3D" id="3.40.50.2000">
    <property type="entry name" value="Glycogen Phosphorylase B"/>
    <property type="match status" value="2"/>
</dbReference>
<dbReference type="Pfam" id="PF13692">
    <property type="entry name" value="Glyco_trans_1_4"/>
    <property type="match status" value="1"/>
</dbReference>
<dbReference type="Proteomes" id="UP000249165">
    <property type="component" value="Unassembled WGS sequence"/>
</dbReference>
<feature type="region of interest" description="Disordered" evidence="1">
    <location>
        <begin position="369"/>
        <end position="389"/>
    </location>
</feature>
<dbReference type="PANTHER" id="PTHR45947">
    <property type="entry name" value="SULFOQUINOVOSYL TRANSFERASE SQD2"/>
    <property type="match status" value="1"/>
</dbReference>
<dbReference type="AlphaFoldDB" id="A0A327YGM3"/>
<dbReference type="InterPro" id="IPR050194">
    <property type="entry name" value="Glycosyltransferase_grp1"/>
</dbReference>
<reference evidence="2 3" key="1">
    <citation type="submission" date="2018-06" db="EMBL/GenBank/DDBJ databases">
        <title>Genomic Encyclopedia of Archaeal and Bacterial Type Strains, Phase II (KMG-II): from individual species to whole genera.</title>
        <authorList>
            <person name="Goeker M."/>
        </authorList>
    </citation>
    <scope>NUCLEOTIDE SEQUENCE [LARGE SCALE GENOMIC DNA]</scope>
    <source>
        <strain evidence="2 3">DSM 22011</strain>
    </source>
</reference>
<dbReference type="SUPFAM" id="SSF53756">
    <property type="entry name" value="UDP-Glycosyltransferase/glycogen phosphorylase"/>
    <property type="match status" value="1"/>
</dbReference>
<comment type="caution">
    <text evidence="2">The sequence shown here is derived from an EMBL/GenBank/DDBJ whole genome shotgun (WGS) entry which is preliminary data.</text>
</comment>
<evidence type="ECO:0000313" key="2">
    <source>
        <dbReference type="EMBL" id="RAK20034.1"/>
    </source>
</evidence>